<evidence type="ECO:0000313" key="2">
    <source>
        <dbReference type="Proteomes" id="UP000245634"/>
    </source>
</evidence>
<dbReference type="Proteomes" id="UP000245634">
    <property type="component" value="Unassembled WGS sequence"/>
</dbReference>
<dbReference type="EMBL" id="QGGL01000002">
    <property type="protein sequence ID" value="PWK15974.1"/>
    <property type="molecule type" value="Genomic_DNA"/>
</dbReference>
<proteinExistence type="predicted"/>
<keyword evidence="2" id="KW-1185">Reference proteome</keyword>
<sequence>MRMVEEGKTVKDTEWSLYGRGQIPSGERRGYLYRSNADKSLWKWKDVVFEAKSPQEAIEGLLAQRVSAF</sequence>
<evidence type="ECO:0000313" key="1">
    <source>
        <dbReference type="EMBL" id="PWK15974.1"/>
    </source>
</evidence>
<comment type="caution">
    <text evidence="1">The sequence shown here is derived from an EMBL/GenBank/DDBJ whole genome shotgun (WGS) entry which is preliminary data.</text>
</comment>
<dbReference type="AlphaFoldDB" id="A0A316DD95"/>
<accession>A0A316DD95</accession>
<organism evidence="1 2">
    <name type="scientific">Tumebacillus permanentifrigoris</name>
    <dbReference type="NCBI Taxonomy" id="378543"/>
    <lineage>
        <taxon>Bacteria</taxon>
        <taxon>Bacillati</taxon>
        <taxon>Bacillota</taxon>
        <taxon>Bacilli</taxon>
        <taxon>Bacillales</taxon>
        <taxon>Alicyclobacillaceae</taxon>
        <taxon>Tumebacillus</taxon>
    </lineage>
</organism>
<gene>
    <name evidence="1" type="ORF">C7459_102220</name>
</gene>
<name>A0A316DD95_9BACL</name>
<protein>
    <submittedName>
        <fullName evidence="1">Uncharacterized protein</fullName>
    </submittedName>
</protein>
<reference evidence="1 2" key="1">
    <citation type="submission" date="2018-05" db="EMBL/GenBank/DDBJ databases">
        <title>Genomic Encyclopedia of Type Strains, Phase IV (KMG-IV): sequencing the most valuable type-strain genomes for metagenomic binning, comparative biology and taxonomic classification.</title>
        <authorList>
            <person name="Goeker M."/>
        </authorList>
    </citation>
    <scope>NUCLEOTIDE SEQUENCE [LARGE SCALE GENOMIC DNA]</scope>
    <source>
        <strain evidence="1 2">DSM 18773</strain>
    </source>
</reference>